<dbReference type="AlphaFoldDB" id="D2V617"/>
<dbReference type="RefSeq" id="XP_002680637.1">
    <property type="nucleotide sequence ID" value="XM_002680591.1"/>
</dbReference>
<dbReference type="GeneID" id="8849379"/>
<dbReference type="VEuPathDB" id="AmoebaDB:NAEGRDRAFT_44367"/>
<dbReference type="KEGG" id="ngr:NAEGRDRAFT_44367"/>
<evidence type="ECO:0000313" key="2">
    <source>
        <dbReference type="Proteomes" id="UP000006671"/>
    </source>
</evidence>
<name>D2V617_NAEGR</name>
<keyword evidence="2" id="KW-1185">Reference proteome</keyword>
<dbReference type="OrthoDB" id="10493796at2759"/>
<protein>
    <submittedName>
        <fullName evidence="1">Predicted protein</fullName>
    </submittedName>
</protein>
<dbReference type="Proteomes" id="UP000006671">
    <property type="component" value="Unassembled WGS sequence"/>
</dbReference>
<gene>
    <name evidence="1" type="ORF">NAEGRDRAFT_44367</name>
</gene>
<dbReference type="EMBL" id="GG738853">
    <property type="protein sequence ID" value="EFC47893.1"/>
    <property type="molecule type" value="Genomic_DNA"/>
</dbReference>
<proteinExistence type="predicted"/>
<dbReference type="InParanoid" id="D2V617"/>
<sequence length="364" mass="42828">MENFIDDETLLKCILPLSREYEDYSLDLIYRRNIGRGDAMLSFIFNYKTIAQITQSAETSEEESLLFSSEMFDKLFQNNVLKVIDLHDFCKHSTQIAVPLMLQYSRQCEEFIKVCKKAKKKIVSPTSLVEGTVFPTSPVVENPDVFLLGEQHFNFKRLKQGVLSPRSALPVLQDESLEKKQALLHKRYYQLVSLLNLILSVDYLKTWQWCIMNDMSMFRRISSKNGEKLAKIPKSVKRKEEEAFLFYRELFFNTREIKKIKSLTIYKKTLEFLVLQMIEGDKPIRNHEEKKAFLLLVSIYDKINEDQPSTSKKIQKKIMEFCSKHLIQSDDGLSRFELYESTTFNTKFFIEKCCPILKKEMDKK</sequence>
<organism evidence="2">
    <name type="scientific">Naegleria gruberi</name>
    <name type="common">Amoeba</name>
    <dbReference type="NCBI Taxonomy" id="5762"/>
    <lineage>
        <taxon>Eukaryota</taxon>
        <taxon>Discoba</taxon>
        <taxon>Heterolobosea</taxon>
        <taxon>Tetramitia</taxon>
        <taxon>Eutetramitia</taxon>
        <taxon>Vahlkampfiidae</taxon>
        <taxon>Naegleria</taxon>
    </lineage>
</organism>
<reference evidence="1 2" key="1">
    <citation type="journal article" date="2010" name="Cell">
        <title>The genome of Naegleria gruberi illuminates early eukaryotic versatility.</title>
        <authorList>
            <person name="Fritz-Laylin L.K."/>
            <person name="Prochnik S.E."/>
            <person name="Ginger M.L."/>
            <person name="Dacks J.B."/>
            <person name="Carpenter M.L."/>
            <person name="Field M.C."/>
            <person name="Kuo A."/>
            <person name="Paredez A."/>
            <person name="Chapman J."/>
            <person name="Pham J."/>
            <person name="Shu S."/>
            <person name="Neupane R."/>
            <person name="Cipriano M."/>
            <person name="Mancuso J."/>
            <person name="Tu H."/>
            <person name="Salamov A."/>
            <person name="Lindquist E."/>
            <person name="Shapiro H."/>
            <person name="Lucas S."/>
            <person name="Grigoriev I.V."/>
            <person name="Cande W.Z."/>
            <person name="Fulton C."/>
            <person name="Rokhsar D.S."/>
            <person name="Dawson S.C."/>
        </authorList>
    </citation>
    <scope>NUCLEOTIDE SEQUENCE [LARGE SCALE GENOMIC DNA]</scope>
    <source>
        <strain evidence="1 2">NEG-M</strain>
    </source>
</reference>
<evidence type="ECO:0000313" key="1">
    <source>
        <dbReference type="EMBL" id="EFC47893.1"/>
    </source>
</evidence>
<accession>D2V617</accession>